<evidence type="ECO:0000313" key="3">
    <source>
        <dbReference type="Proteomes" id="UP000479710"/>
    </source>
</evidence>
<organism evidence="2 3">
    <name type="scientific">Oryza meyeriana var. granulata</name>
    <dbReference type="NCBI Taxonomy" id="110450"/>
    <lineage>
        <taxon>Eukaryota</taxon>
        <taxon>Viridiplantae</taxon>
        <taxon>Streptophyta</taxon>
        <taxon>Embryophyta</taxon>
        <taxon>Tracheophyta</taxon>
        <taxon>Spermatophyta</taxon>
        <taxon>Magnoliopsida</taxon>
        <taxon>Liliopsida</taxon>
        <taxon>Poales</taxon>
        <taxon>Poaceae</taxon>
        <taxon>BOP clade</taxon>
        <taxon>Oryzoideae</taxon>
        <taxon>Oryzeae</taxon>
        <taxon>Oryzinae</taxon>
        <taxon>Oryza</taxon>
        <taxon>Oryza meyeriana</taxon>
    </lineage>
</organism>
<dbReference type="PANTHER" id="PTHR36892">
    <property type="entry name" value="OS01G0201800 PROTEIN"/>
    <property type="match status" value="1"/>
</dbReference>
<reference evidence="2 3" key="1">
    <citation type="submission" date="2019-11" db="EMBL/GenBank/DDBJ databases">
        <title>Whole genome sequence of Oryza granulata.</title>
        <authorList>
            <person name="Li W."/>
        </authorList>
    </citation>
    <scope>NUCLEOTIDE SEQUENCE [LARGE SCALE GENOMIC DNA]</scope>
    <source>
        <strain evidence="3">cv. Menghai</strain>
        <tissue evidence="2">Leaf</tissue>
    </source>
</reference>
<comment type="caution">
    <text evidence="2">The sequence shown here is derived from an EMBL/GenBank/DDBJ whole genome shotgun (WGS) entry which is preliminary data.</text>
</comment>
<dbReference type="AlphaFoldDB" id="A0A6G1EU96"/>
<proteinExistence type="predicted"/>
<sequence>MANSFSIREYAASMRGTEASRHPLLGAGDFRPMPARRFRWWVDELHAVVRRSPPAAAKKRSVSDLFASAGDDIQTDEASAMDHQRKKPRSQEDEGNGVLKIKKGIFSSSTPNAPKVSVNKLHPPCSAQTFQVHERQKHINNNSENTKMHDFEICKPEKFKKHTPIKMVNAHKLTNSVMVKQSILKKHKRSSITVSINKEKCSNLKGPEAIELHHKLGKHVTFSGVGGILITNKLSSMLPQLQNHCNVYSDNSNEAERLVAANTSSHKNKEASFNQSGRDTYDRGTSESSGAKDPLNLIDLNRALPCSPDFNCTYISGSEVSDLEHTEDANSGLQIPGDVREAVLKHNQDLHSKSQRLQCELNSCDGGRIINSRSVASLLPDEASNISDRGMFDLPLNSREVNKFYADYETSSVRDGTMKEKAPYILPHHTVQYTSQFAENWCTNMNLGNIQHTGREFSSCPCQNQLRAEKPRLHSDINMQHEHAVISQHTMRLMGKDLTVSTTGGKCIGETAKEHVKSSIRCHHTTNIFLELPRQGHPFLSLQSRSFSNIQVDAPSTSHDYVGYRMRHLRRRFPEADVFSGNGIECEDRLRNFSYLHCGQNAPAGFSPLQGNCNTRSDQNSVSATTFLPTFMPHVKRSPVYHANSTWTRNAYPANLLVHPPDGTNFRMEQNQIIRGVAEIPSAVDIVSRDTIRKTTKAHVDNSNISAGVRCIPRSGPVKLRPGAKHVLEPR</sequence>
<dbReference type="PANTHER" id="PTHR36892:SF10">
    <property type="entry name" value="OS01G0201900 PROTEIN"/>
    <property type="match status" value="1"/>
</dbReference>
<protein>
    <submittedName>
        <fullName evidence="2">Uncharacterized protein</fullName>
    </submittedName>
</protein>
<dbReference type="EMBL" id="SPHZ02000003">
    <property type="protein sequence ID" value="KAF0928194.1"/>
    <property type="molecule type" value="Genomic_DNA"/>
</dbReference>
<dbReference type="Proteomes" id="UP000479710">
    <property type="component" value="Unassembled WGS sequence"/>
</dbReference>
<dbReference type="OrthoDB" id="736291at2759"/>
<feature type="compositionally biased region" description="Polar residues" evidence="1">
    <location>
        <begin position="263"/>
        <end position="278"/>
    </location>
</feature>
<feature type="region of interest" description="Disordered" evidence="1">
    <location>
        <begin position="263"/>
        <end position="293"/>
    </location>
</feature>
<gene>
    <name evidence="2" type="ORF">E2562_038106</name>
</gene>
<evidence type="ECO:0000313" key="2">
    <source>
        <dbReference type="EMBL" id="KAF0928191.1"/>
    </source>
</evidence>
<name>A0A6G1EU96_9ORYZ</name>
<accession>A0A6G1EU96</accession>
<evidence type="ECO:0000256" key="1">
    <source>
        <dbReference type="SAM" id="MobiDB-lite"/>
    </source>
</evidence>
<dbReference type="EMBL" id="SPHZ02000003">
    <property type="protein sequence ID" value="KAF0928191.1"/>
    <property type="molecule type" value="Genomic_DNA"/>
</dbReference>
<feature type="region of interest" description="Disordered" evidence="1">
    <location>
        <begin position="72"/>
        <end position="97"/>
    </location>
</feature>
<keyword evidence="3" id="KW-1185">Reference proteome</keyword>